<evidence type="ECO:0000313" key="2">
    <source>
        <dbReference type="Proteomes" id="UP000569329"/>
    </source>
</evidence>
<dbReference type="AlphaFoldDB" id="A0A839E1F5"/>
<evidence type="ECO:0008006" key="3">
    <source>
        <dbReference type="Google" id="ProtNLM"/>
    </source>
</evidence>
<dbReference type="InterPro" id="IPR024495">
    <property type="entry name" value="DUF2771"/>
</dbReference>
<dbReference type="EMBL" id="JACGWZ010000006">
    <property type="protein sequence ID" value="MBA8826729.1"/>
    <property type="molecule type" value="Genomic_DNA"/>
</dbReference>
<keyword evidence="2" id="KW-1185">Reference proteome</keyword>
<reference evidence="1 2" key="1">
    <citation type="submission" date="2020-07" db="EMBL/GenBank/DDBJ databases">
        <title>Sequencing the genomes of 1000 actinobacteria strains.</title>
        <authorList>
            <person name="Klenk H.-P."/>
        </authorList>
    </citation>
    <scope>NUCLEOTIDE SEQUENCE [LARGE SCALE GENOMIC DNA]</scope>
    <source>
        <strain evidence="1 2">DSM 45975</strain>
    </source>
</reference>
<dbReference type="RefSeq" id="WP_182545932.1">
    <property type="nucleotide sequence ID" value="NZ_JACGWZ010000006.1"/>
</dbReference>
<dbReference type="Proteomes" id="UP000569329">
    <property type="component" value="Unassembled WGS sequence"/>
</dbReference>
<organism evidence="1 2">
    <name type="scientific">Halosaccharopolyspora lacisalsi</name>
    <dbReference type="NCBI Taxonomy" id="1000566"/>
    <lineage>
        <taxon>Bacteria</taxon>
        <taxon>Bacillati</taxon>
        <taxon>Actinomycetota</taxon>
        <taxon>Actinomycetes</taxon>
        <taxon>Pseudonocardiales</taxon>
        <taxon>Pseudonocardiaceae</taxon>
        <taxon>Halosaccharopolyspora</taxon>
    </lineage>
</organism>
<proteinExistence type="predicted"/>
<comment type="caution">
    <text evidence="1">The sequence shown here is derived from an EMBL/GenBank/DDBJ whole genome shotgun (WGS) entry which is preliminary data.</text>
</comment>
<sequence>MRRGLISLLAVAGIALTGCSAGESRPEVTFYSHGDATRVAPVLFCNELGKQCSRPDRSNVGELGVPTEAPVQISVPEELSSAPWQVVFRYRGPDGKQVKERSPVFDPGKRHAYTLRVPGDGQVEHIEVQRYSAPVTITPSGGILFSIGGTWVLDTHAEDEPSSRA</sequence>
<accession>A0A839E1F5</accession>
<evidence type="ECO:0000313" key="1">
    <source>
        <dbReference type="EMBL" id="MBA8826729.1"/>
    </source>
</evidence>
<protein>
    <recommendedName>
        <fullName evidence="3">DUF2771 domain-containing protein</fullName>
    </recommendedName>
</protein>
<gene>
    <name evidence="1" type="ORF">FHX42_004108</name>
</gene>
<name>A0A839E1F5_9PSEU</name>
<dbReference type="PROSITE" id="PS51257">
    <property type="entry name" value="PROKAR_LIPOPROTEIN"/>
    <property type="match status" value="1"/>
</dbReference>
<dbReference type="Pfam" id="PF10969">
    <property type="entry name" value="DUF2771"/>
    <property type="match status" value="1"/>
</dbReference>